<dbReference type="InterPro" id="IPR000123">
    <property type="entry name" value="Reverse_transcriptase_msDNA"/>
</dbReference>
<evidence type="ECO:0000256" key="6">
    <source>
        <dbReference type="ARBA" id="ARBA00022918"/>
    </source>
</evidence>
<dbReference type="AlphaFoldDB" id="A0A3R5WDL8"/>
<feature type="domain" description="Reverse transcriptase" evidence="10">
    <location>
        <begin position="1"/>
        <end position="232"/>
    </location>
</feature>
<dbReference type="Proteomes" id="UP000285820">
    <property type="component" value="Unassembled WGS sequence"/>
</dbReference>
<dbReference type="GO" id="GO:0003964">
    <property type="term" value="F:RNA-directed DNA polymerase activity"/>
    <property type="evidence" value="ECO:0007669"/>
    <property type="project" value="UniProtKB-KW"/>
</dbReference>
<evidence type="ECO:0000256" key="7">
    <source>
        <dbReference type="ARBA" id="ARBA00023118"/>
    </source>
</evidence>
<sequence>MWRKQCMTILEKMSRDLGLSEKYILSKINRSYIFYSKHFTYNKRGKKREVYEPSAELKLFQTWVNKNILVHYPVSIYATAYEDETSIRKNAYRHKDSSYILHTDIRHFFESITFKQVSEIFRNDYSEEDIQTILKIVMLNGKVPTGSITAPRIANRVMYDFDEELVDELSKIQKVIYTRYADDIVISSEEYIREDILQKIIELLKKYGFECNKDKTYYANKRCRRNITGVVLDNNHDSISIGWRRYKDLKLKIYKYLKYGDGNKESIRGELAFLKGINGNKYLAIKNHYKDMDLNGDIF</sequence>
<evidence type="ECO:0000256" key="4">
    <source>
        <dbReference type="ARBA" id="ARBA00022723"/>
    </source>
</evidence>
<dbReference type="Gene3D" id="3.30.70.270">
    <property type="match status" value="1"/>
</dbReference>
<keyword evidence="5" id="KW-0460">Magnesium</keyword>
<gene>
    <name evidence="11" type="ORF">DWY29_07730</name>
</gene>
<keyword evidence="6 11" id="KW-0695">RNA-directed DNA polymerase</keyword>
<proteinExistence type="inferred from homology"/>
<evidence type="ECO:0000256" key="1">
    <source>
        <dbReference type="ARBA" id="ARBA00012493"/>
    </source>
</evidence>
<protein>
    <recommendedName>
        <fullName evidence="1">RNA-directed DNA polymerase</fullName>
        <ecNumber evidence="1">2.7.7.49</ecNumber>
    </recommendedName>
</protein>
<evidence type="ECO:0000259" key="10">
    <source>
        <dbReference type="PROSITE" id="PS50878"/>
    </source>
</evidence>
<accession>A0A3R5WDL8</accession>
<keyword evidence="2" id="KW-0808">Transferase</keyword>
<evidence type="ECO:0000313" key="12">
    <source>
        <dbReference type="Proteomes" id="UP000285820"/>
    </source>
</evidence>
<dbReference type="Pfam" id="PF00078">
    <property type="entry name" value="RVT_1"/>
    <property type="match status" value="1"/>
</dbReference>
<dbReference type="InterPro" id="IPR043502">
    <property type="entry name" value="DNA/RNA_pol_sf"/>
</dbReference>
<evidence type="ECO:0000256" key="2">
    <source>
        <dbReference type="ARBA" id="ARBA00022679"/>
    </source>
</evidence>
<comment type="caution">
    <text evidence="11">The sequence shown here is derived from an EMBL/GenBank/DDBJ whole genome shotgun (WGS) entry which is preliminary data.</text>
</comment>
<dbReference type="InterPro" id="IPR043128">
    <property type="entry name" value="Rev_trsase/Diguanyl_cyclase"/>
</dbReference>
<dbReference type="PRINTS" id="PR00866">
    <property type="entry name" value="RNADNAPOLMS"/>
</dbReference>
<keyword evidence="4" id="KW-0479">Metal-binding</keyword>
<dbReference type="InterPro" id="IPR051083">
    <property type="entry name" value="GrpII_Intron_Splice-Mob/Def"/>
</dbReference>
<dbReference type="GO" id="GO:0003723">
    <property type="term" value="F:RNA binding"/>
    <property type="evidence" value="ECO:0007669"/>
    <property type="project" value="InterPro"/>
</dbReference>
<dbReference type="PANTHER" id="PTHR34047">
    <property type="entry name" value="NUCLEAR INTRON MATURASE 1, MITOCHONDRIAL-RELATED"/>
    <property type="match status" value="1"/>
</dbReference>
<keyword evidence="3" id="KW-0548">Nucleotidyltransferase</keyword>
<dbReference type="PANTHER" id="PTHR34047:SF7">
    <property type="entry name" value="RNA-DIRECTED DNA POLYMERASE"/>
    <property type="match status" value="1"/>
</dbReference>
<organism evidence="11 12">
    <name type="scientific">Roseburia inulinivorans</name>
    <dbReference type="NCBI Taxonomy" id="360807"/>
    <lineage>
        <taxon>Bacteria</taxon>
        <taxon>Bacillati</taxon>
        <taxon>Bacillota</taxon>
        <taxon>Clostridia</taxon>
        <taxon>Lachnospirales</taxon>
        <taxon>Lachnospiraceae</taxon>
        <taxon>Roseburia</taxon>
    </lineage>
</organism>
<keyword evidence="7" id="KW-0051">Antiviral defense</keyword>
<evidence type="ECO:0000256" key="8">
    <source>
        <dbReference type="ARBA" id="ARBA00034120"/>
    </source>
</evidence>
<dbReference type="InterPro" id="IPR000477">
    <property type="entry name" value="RT_dom"/>
</dbReference>
<dbReference type="EC" id="2.7.7.49" evidence="1"/>
<dbReference type="GO" id="GO:0051607">
    <property type="term" value="P:defense response to virus"/>
    <property type="evidence" value="ECO:0007669"/>
    <property type="project" value="UniProtKB-KW"/>
</dbReference>
<evidence type="ECO:0000313" key="11">
    <source>
        <dbReference type="EMBL" id="RGR68758.1"/>
    </source>
</evidence>
<dbReference type="GO" id="GO:0046872">
    <property type="term" value="F:metal ion binding"/>
    <property type="evidence" value="ECO:0007669"/>
    <property type="project" value="UniProtKB-KW"/>
</dbReference>
<name>A0A3R5WDL8_9FIRM</name>
<reference evidence="11 12" key="1">
    <citation type="submission" date="2018-08" db="EMBL/GenBank/DDBJ databases">
        <title>A genome reference for cultivated species of the human gut microbiota.</title>
        <authorList>
            <person name="Zou Y."/>
            <person name="Xue W."/>
            <person name="Luo G."/>
        </authorList>
    </citation>
    <scope>NUCLEOTIDE SEQUENCE [LARGE SCALE GENOMIC DNA]</scope>
    <source>
        <strain evidence="11 12">AF24-4</strain>
    </source>
</reference>
<evidence type="ECO:0000256" key="5">
    <source>
        <dbReference type="ARBA" id="ARBA00022842"/>
    </source>
</evidence>
<evidence type="ECO:0000256" key="3">
    <source>
        <dbReference type="ARBA" id="ARBA00022695"/>
    </source>
</evidence>
<dbReference type="SUPFAM" id="SSF56672">
    <property type="entry name" value="DNA/RNA polymerases"/>
    <property type="match status" value="1"/>
</dbReference>
<dbReference type="EMBL" id="QRUN01000008">
    <property type="protein sequence ID" value="RGR68758.1"/>
    <property type="molecule type" value="Genomic_DNA"/>
</dbReference>
<comment type="catalytic activity">
    <reaction evidence="9">
        <text>DNA(n) + a 2'-deoxyribonucleoside 5'-triphosphate = DNA(n+1) + diphosphate</text>
        <dbReference type="Rhea" id="RHEA:22508"/>
        <dbReference type="Rhea" id="RHEA-COMP:17339"/>
        <dbReference type="Rhea" id="RHEA-COMP:17340"/>
        <dbReference type="ChEBI" id="CHEBI:33019"/>
        <dbReference type="ChEBI" id="CHEBI:61560"/>
        <dbReference type="ChEBI" id="CHEBI:173112"/>
        <dbReference type="EC" id="2.7.7.49"/>
    </reaction>
</comment>
<dbReference type="CDD" id="cd03487">
    <property type="entry name" value="RT_Bac_retron_II"/>
    <property type="match status" value="1"/>
</dbReference>
<comment type="similarity">
    <text evidence="8">Belongs to the bacterial reverse transcriptase family.</text>
</comment>
<evidence type="ECO:0000256" key="9">
    <source>
        <dbReference type="ARBA" id="ARBA00048173"/>
    </source>
</evidence>
<dbReference type="PROSITE" id="PS50878">
    <property type="entry name" value="RT_POL"/>
    <property type="match status" value="1"/>
</dbReference>